<keyword evidence="2" id="KW-1185">Reference proteome</keyword>
<sequence length="224" mass="23626">MGLPVGFEAVGEAIAEARCPLAACEAVGREAALDGASVDEALAGLRQAWQAVLRDDPPYDAVATLVGAWSEATLSVVSHISCEDPMTGLSSVAHMRSSLALLYRGHRQGAPHPRDSHALVVVDLPQDRHGGESSGDPIGRAMRMATLGEAVRTVFAGQEVIGRVSANRVAVLAERDARLGVRARLLRRFVEGVDTSGYDARVWIEGLPASDLASGLLLDELARS</sequence>
<name>A0A4U2YIB0_9ACTN</name>
<evidence type="ECO:0008006" key="3">
    <source>
        <dbReference type="Google" id="ProtNLM"/>
    </source>
</evidence>
<gene>
    <name evidence="1" type="ORF">FC770_14750</name>
</gene>
<dbReference type="RefSeq" id="WP_137067075.1">
    <property type="nucleotide sequence ID" value="NZ_CP040748.1"/>
</dbReference>
<dbReference type="AlphaFoldDB" id="A0A4U2YIB0"/>
<dbReference type="EMBL" id="SZPY01000004">
    <property type="protein sequence ID" value="TKI60769.1"/>
    <property type="molecule type" value="Genomic_DNA"/>
</dbReference>
<proteinExistence type="predicted"/>
<accession>A0A4U2YIB0</accession>
<dbReference type="OrthoDB" id="4936366at2"/>
<reference evidence="1 2" key="1">
    <citation type="submission" date="2019-04" db="EMBL/GenBank/DDBJ databases">
        <authorList>
            <person name="Dong K."/>
        </authorList>
    </citation>
    <scope>NUCLEOTIDE SEQUENCE [LARGE SCALE GENOMIC DNA]</scope>
    <source>
        <strain evidence="2">dk3543</strain>
    </source>
</reference>
<comment type="caution">
    <text evidence="1">The sequence shown here is derived from an EMBL/GenBank/DDBJ whole genome shotgun (WGS) entry which is preliminary data.</text>
</comment>
<organism evidence="1 2">
    <name type="scientific">Nocardioides jishulii</name>
    <dbReference type="NCBI Taxonomy" id="2575440"/>
    <lineage>
        <taxon>Bacteria</taxon>
        <taxon>Bacillati</taxon>
        <taxon>Actinomycetota</taxon>
        <taxon>Actinomycetes</taxon>
        <taxon>Propionibacteriales</taxon>
        <taxon>Nocardioidaceae</taxon>
        <taxon>Nocardioides</taxon>
    </lineage>
</organism>
<evidence type="ECO:0000313" key="2">
    <source>
        <dbReference type="Proteomes" id="UP000307808"/>
    </source>
</evidence>
<evidence type="ECO:0000313" key="1">
    <source>
        <dbReference type="EMBL" id="TKI60769.1"/>
    </source>
</evidence>
<dbReference type="Proteomes" id="UP000307808">
    <property type="component" value="Unassembled WGS sequence"/>
</dbReference>
<protein>
    <recommendedName>
        <fullName evidence="3">GGDEF domain-containing protein</fullName>
    </recommendedName>
</protein>